<reference evidence="3" key="1">
    <citation type="journal article" date="2019" name="Int. J. Syst. Evol. Microbiol.">
        <title>The Global Catalogue of Microorganisms (GCM) 10K type strain sequencing project: providing services to taxonomists for standard genome sequencing and annotation.</title>
        <authorList>
            <consortium name="The Broad Institute Genomics Platform"/>
            <consortium name="The Broad Institute Genome Sequencing Center for Infectious Disease"/>
            <person name="Wu L."/>
            <person name="Ma J."/>
        </authorList>
    </citation>
    <scope>NUCLEOTIDE SEQUENCE [LARGE SCALE GENOMIC DNA]</scope>
    <source>
        <strain evidence="3">CGMCC 1.16275</strain>
    </source>
</reference>
<comment type="caution">
    <text evidence="2">The sequence shown here is derived from an EMBL/GenBank/DDBJ whole genome shotgun (WGS) entry which is preliminary data.</text>
</comment>
<accession>A0ABW4I6F2</accession>
<dbReference type="HAMAP" id="MF_00122">
    <property type="entry name" value="GatC"/>
    <property type="match status" value="1"/>
</dbReference>
<dbReference type="EC" id="6.3.5.-" evidence="1"/>
<dbReference type="PANTHER" id="PTHR15004">
    <property type="entry name" value="GLUTAMYL-TRNA(GLN) AMIDOTRANSFERASE SUBUNIT C, MITOCHONDRIAL"/>
    <property type="match status" value="1"/>
</dbReference>
<name>A0ABW4I6F2_9SPHN</name>
<evidence type="ECO:0000313" key="2">
    <source>
        <dbReference type="EMBL" id="MFD1613026.1"/>
    </source>
</evidence>
<dbReference type="Proteomes" id="UP001597115">
    <property type="component" value="Unassembled WGS sequence"/>
</dbReference>
<keyword evidence="1" id="KW-0547">Nucleotide-binding</keyword>
<organism evidence="2 3">
    <name type="scientific">Sphingomonas tabacisoli</name>
    <dbReference type="NCBI Taxonomy" id="2249466"/>
    <lineage>
        <taxon>Bacteria</taxon>
        <taxon>Pseudomonadati</taxon>
        <taxon>Pseudomonadota</taxon>
        <taxon>Alphaproteobacteria</taxon>
        <taxon>Sphingomonadales</taxon>
        <taxon>Sphingomonadaceae</taxon>
        <taxon>Sphingomonas</taxon>
    </lineage>
</organism>
<evidence type="ECO:0000313" key="3">
    <source>
        <dbReference type="Proteomes" id="UP001597115"/>
    </source>
</evidence>
<keyword evidence="1" id="KW-0067">ATP-binding</keyword>
<keyword evidence="3" id="KW-1185">Reference proteome</keyword>
<dbReference type="InterPro" id="IPR003837">
    <property type="entry name" value="GatC"/>
</dbReference>
<sequence>MSVDLATVRKVAGLARIAISDAEADALVPELNNILGWIEQLQEVDTADIEPMTAVIPNRLRLRDDVVTDGDIRDQVLANAPQAEHGFFAVPKVIE</sequence>
<dbReference type="SUPFAM" id="SSF141000">
    <property type="entry name" value="Glu-tRNAGln amidotransferase C subunit"/>
    <property type="match status" value="1"/>
</dbReference>
<comment type="subunit">
    <text evidence="1">Heterotrimer of A, B and C subunits.</text>
</comment>
<dbReference type="EMBL" id="JBHUDY010000002">
    <property type="protein sequence ID" value="MFD1613026.1"/>
    <property type="molecule type" value="Genomic_DNA"/>
</dbReference>
<dbReference type="NCBIfam" id="TIGR00135">
    <property type="entry name" value="gatC"/>
    <property type="match status" value="1"/>
</dbReference>
<comment type="catalytic activity">
    <reaction evidence="1">
        <text>L-glutamyl-tRNA(Gln) + L-glutamine + ATP + H2O = L-glutaminyl-tRNA(Gln) + L-glutamate + ADP + phosphate + H(+)</text>
        <dbReference type="Rhea" id="RHEA:17521"/>
        <dbReference type="Rhea" id="RHEA-COMP:9681"/>
        <dbReference type="Rhea" id="RHEA-COMP:9684"/>
        <dbReference type="ChEBI" id="CHEBI:15377"/>
        <dbReference type="ChEBI" id="CHEBI:15378"/>
        <dbReference type="ChEBI" id="CHEBI:29985"/>
        <dbReference type="ChEBI" id="CHEBI:30616"/>
        <dbReference type="ChEBI" id="CHEBI:43474"/>
        <dbReference type="ChEBI" id="CHEBI:58359"/>
        <dbReference type="ChEBI" id="CHEBI:78520"/>
        <dbReference type="ChEBI" id="CHEBI:78521"/>
        <dbReference type="ChEBI" id="CHEBI:456216"/>
    </reaction>
</comment>
<evidence type="ECO:0000256" key="1">
    <source>
        <dbReference type="HAMAP-Rule" id="MF_00122"/>
    </source>
</evidence>
<dbReference type="RefSeq" id="WP_380890701.1">
    <property type="nucleotide sequence ID" value="NZ_JBHUDY010000002.1"/>
</dbReference>
<keyword evidence="1" id="KW-0436">Ligase</keyword>
<comment type="similarity">
    <text evidence="1">Belongs to the GatC family.</text>
</comment>
<gene>
    <name evidence="1 2" type="primary">gatC</name>
    <name evidence="2" type="ORF">ACFSCW_14570</name>
</gene>
<comment type="catalytic activity">
    <reaction evidence="1">
        <text>L-aspartyl-tRNA(Asn) + L-glutamine + ATP + H2O = L-asparaginyl-tRNA(Asn) + L-glutamate + ADP + phosphate + 2 H(+)</text>
        <dbReference type="Rhea" id="RHEA:14513"/>
        <dbReference type="Rhea" id="RHEA-COMP:9674"/>
        <dbReference type="Rhea" id="RHEA-COMP:9677"/>
        <dbReference type="ChEBI" id="CHEBI:15377"/>
        <dbReference type="ChEBI" id="CHEBI:15378"/>
        <dbReference type="ChEBI" id="CHEBI:29985"/>
        <dbReference type="ChEBI" id="CHEBI:30616"/>
        <dbReference type="ChEBI" id="CHEBI:43474"/>
        <dbReference type="ChEBI" id="CHEBI:58359"/>
        <dbReference type="ChEBI" id="CHEBI:78515"/>
        <dbReference type="ChEBI" id="CHEBI:78516"/>
        <dbReference type="ChEBI" id="CHEBI:456216"/>
    </reaction>
</comment>
<comment type="function">
    <text evidence="1">Allows the formation of correctly charged Asn-tRNA(Asn) or Gln-tRNA(Gln) through the transamidation of misacylated Asp-tRNA(Asn) or Glu-tRNA(Gln) in organisms which lack either or both of asparaginyl-tRNA or glutaminyl-tRNA synthetases. The reaction takes place in the presence of glutamine and ATP through an activated phospho-Asp-tRNA(Asn) or phospho-Glu-tRNA(Gln).</text>
</comment>
<dbReference type="Pfam" id="PF02686">
    <property type="entry name" value="GatC"/>
    <property type="match status" value="1"/>
</dbReference>
<keyword evidence="1" id="KW-0648">Protein biosynthesis</keyword>
<dbReference type="Gene3D" id="1.10.20.60">
    <property type="entry name" value="Glu-tRNAGln amidotransferase C subunit, N-terminal domain"/>
    <property type="match status" value="1"/>
</dbReference>
<dbReference type="InterPro" id="IPR036113">
    <property type="entry name" value="Asp/Glu-ADT_sf_sub_c"/>
</dbReference>
<dbReference type="PANTHER" id="PTHR15004:SF0">
    <property type="entry name" value="GLUTAMYL-TRNA(GLN) AMIDOTRANSFERASE SUBUNIT C, MITOCHONDRIAL"/>
    <property type="match status" value="1"/>
</dbReference>
<proteinExistence type="inferred from homology"/>
<protein>
    <recommendedName>
        <fullName evidence="1">Aspartyl/glutamyl-tRNA(Asn/Gln) amidotransferase subunit C</fullName>
        <shortName evidence="1">Asp/Glu-ADT subunit C</shortName>
        <ecNumber evidence="1">6.3.5.-</ecNumber>
    </recommendedName>
</protein>